<dbReference type="Gene3D" id="2.20.110.10">
    <property type="entry name" value="Histone H3 K4-specific methyltransferase SET7/9 N-terminal domain"/>
    <property type="match status" value="1"/>
</dbReference>
<dbReference type="SUPFAM" id="SSF82185">
    <property type="entry name" value="Histone H3 K4-specific methyltransferase SET7/9 N-terminal domain"/>
    <property type="match status" value="1"/>
</dbReference>
<dbReference type="EMBL" id="VAJM01000002">
    <property type="protein sequence ID" value="TLM95141.1"/>
    <property type="molecule type" value="Genomic_DNA"/>
</dbReference>
<dbReference type="OrthoDB" id="8536728at2"/>
<organism evidence="1 2">
    <name type="scientific">Hymenobacter jeollabukensis</name>
    <dbReference type="NCBI Taxonomy" id="2025313"/>
    <lineage>
        <taxon>Bacteria</taxon>
        <taxon>Pseudomonadati</taxon>
        <taxon>Bacteroidota</taxon>
        <taxon>Cytophagia</taxon>
        <taxon>Cytophagales</taxon>
        <taxon>Hymenobacteraceae</taxon>
        <taxon>Hymenobacter</taxon>
    </lineage>
</organism>
<dbReference type="Proteomes" id="UP000305517">
    <property type="component" value="Unassembled WGS sequence"/>
</dbReference>
<accession>A0A5R8WTP1</accession>
<proteinExistence type="predicted"/>
<protein>
    <recommendedName>
        <fullName evidence="3">Toxin-antitoxin system YwqK family antitoxin</fullName>
    </recommendedName>
</protein>
<keyword evidence="2" id="KW-1185">Reference proteome</keyword>
<comment type="caution">
    <text evidence="1">The sequence shown here is derived from an EMBL/GenBank/DDBJ whole genome shotgun (WGS) entry which is preliminary data.</text>
</comment>
<dbReference type="RefSeq" id="WP_138075616.1">
    <property type="nucleotide sequence ID" value="NZ_VAJM01000002.1"/>
</dbReference>
<reference evidence="1 2" key="1">
    <citation type="submission" date="2019-05" db="EMBL/GenBank/DDBJ databases">
        <title>Hymenobacter edaphi sp. nov., isolated from abandoned arsenic-contaminated farmland soil.</title>
        <authorList>
            <person name="Nie L."/>
        </authorList>
    </citation>
    <scope>NUCLEOTIDE SEQUENCE [LARGE SCALE GENOMIC DNA]</scope>
    <source>
        <strain evidence="1 2">1-3-3-8</strain>
    </source>
</reference>
<name>A0A5R8WTP1_9BACT</name>
<dbReference type="AlphaFoldDB" id="A0A5R8WTP1"/>
<sequence>MRPPLPVLSLLLLTTACTAVHLPVGFWSRNQARADGSRQGPWRTYYDDADTRLATRGHYRRDKPRGHWQYYRPDGTLEHAEQYRRRRIDIRYYHPNGQLSRRGQARVVVEPDTVRFYWYGIWQLYDSTGHESGWELYDKGWRAARGTKGS</sequence>
<evidence type="ECO:0000313" key="2">
    <source>
        <dbReference type="Proteomes" id="UP000305517"/>
    </source>
</evidence>
<dbReference type="PROSITE" id="PS51257">
    <property type="entry name" value="PROKAR_LIPOPROTEIN"/>
    <property type="match status" value="1"/>
</dbReference>
<evidence type="ECO:0000313" key="1">
    <source>
        <dbReference type="EMBL" id="TLM95141.1"/>
    </source>
</evidence>
<evidence type="ECO:0008006" key="3">
    <source>
        <dbReference type="Google" id="ProtNLM"/>
    </source>
</evidence>
<gene>
    <name evidence="1" type="ORF">FDY95_04930</name>
</gene>